<feature type="compositionally biased region" description="Basic and acidic residues" evidence="1">
    <location>
        <begin position="360"/>
        <end position="375"/>
    </location>
</feature>
<feature type="region of interest" description="Disordered" evidence="1">
    <location>
        <begin position="113"/>
        <end position="174"/>
    </location>
</feature>
<feature type="region of interest" description="Disordered" evidence="1">
    <location>
        <begin position="220"/>
        <end position="285"/>
    </location>
</feature>
<sequence length="642" mass="74634">MNEHRDRTRKPHHSHHSHEKPSYRRGRRREVPRYPPQMMYPMMPYNPGYPPQAHPTMEYYKKPSQRMPKKRRTMMYDGYMYHSAAPGGYFPPGEPDLDEYYQKMHRIGQFMDRRGRESHAKEDNFTDEQKDEHENDDKDQELKLISDRDDQETPITTRPCEEEEEEEDLCQPEDVKPTAIAITDVSEQSGFGAIVSSEIDDIKRKIPSADKAITKSTAIAAKSPRSVFDGEENGGERGTSQILKIDDVSHRKEEDDEEEEIRREQERQRGRERMSGGGDVADSQDSYQSYASRFKQTRHSHRLHASSQQVYGQYPQWMYMHPGYFGGGPCGMGMHCYGSTHPPMFSSSPYHQYTGTGRGRGRERGERERERESHSGGRYSGHGVHGGYGHLKRDGAYQHVPGHGMFVDDLSDTSSMLSVSDDDEKHTHMERGREREEFEEDSIDHDRVTKRELRDIKRLDREQKRAYWKARWDRKNRARKRSIYHEEGKRYKDKREQHYEHEYYDPYHNTPGVKCNGGPVEDSDDPKQHSSACPGLISHPFGRSEMVTPCGKCNGKGKCCGGLWMAFTLVDGGVEMVEDFLYELMKRFRTSGISEEKMDVVAKSLIKVIDKLKQKDDHGKQEEDREDREDQDDPHIAHDVEE</sequence>
<feature type="compositionally biased region" description="Basic and acidic residues" evidence="1">
    <location>
        <begin position="612"/>
        <end position="623"/>
    </location>
</feature>
<feature type="region of interest" description="Disordered" evidence="1">
    <location>
        <begin position="418"/>
        <end position="442"/>
    </location>
</feature>
<reference evidence="2" key="1">
    <citation type="submission" date="2022-03" db="EMBL/GenBank/DDBJ databases">
        <title>Draft genome sequence of Aduncisulcus paluster, a free-living microaerophilic Fornicata.</title>
        <authorList>
            <person name="Yuyama I."/>
            <person name="Kume K."/>
            <person name="Tamura T."/>
            <person name="Inagaki Y."/>
            <person name="Hashimoto T."/>
        </authorList>
    </citation>
    <scope>NUCLEOTIDE SEQUENCE</scope>
    <source>
        <strain evidence="2">NY0171</strain>
    </source>
</reference>
<feature type="compositionally biased region" description="Basic and acidic residues" evidence="1">
    <location>
        <begin position="423"/>
        <end position="436"/>
    </location>
</feature>
<feature type="compositionally biased region" description="Basic residues" evidence="1">
    <location>
        <begin position="7"/>
        <end position="30"/>
    </location>
</feature>
<feature type="region of interest" description="Disordered" evidence="1">
    <location>
        <begin position="612"/>
        <end position="642"/>
    </location>
</feature>
<dbReference type="EMBL" id="BQXS01010004">
    <property type="protein sequence ID" value="GKT32533.1"/>
    <property type="molecule type" value="Genomic_DNA"/>
</dbReference>
<feature type="compositionally biased region" description="Acidic residues" evidence="1">
    <location>
        <begin position="161"/>
        <end position="171"/>
    </location>
</feature>
<evidence type="ECO:0000256" key="1">
    <source>
        <dbReference type="SAM" id="MobiDB-lite"/>
    </source>
</evidence>
<gene>
    <name evidence="2" type="ORF">ADUPG1_006668</name>
</gene>
<feature type="compositionally biased region" description="Basic and acidic residues" evidence="1">
    <location>
        <begin position="244"/>
        <end position="253"/>
    </location>
</feature>
<evidence type="ECO:0000313" key="2">
    <source>
        <dbReference type="EMBL" id="GKT32533.1"/>
    </source>
</evidence>
<feature type="compositionally biased region" description="Basic and acidic residues" evidence="1">
    <location>
        <begin position="113"/>
        <end position="148"/>
    </location>
</feature>
<organism evidence="2 3">
    <name type="scientific">Aduncisulcus paluster</name>
    <dbReference type="NCBI Taxonomy" id="2918883"/>
    <lineage>
        <taxon>Eukaryota</taxon>
        <taxon>Metamonada</taxon>
        <taxon>Carpediemonas-like organisms</taxon>
        <taxon>Aduncisulcus</taxon>
    </lineage>
</organism>
<keyword evidence="3" id="KW-1185">Reference proteome</keyword>
<accession>A0ABQ5KM01</accession>
<protein>
    <submittedName>
        <fullName evidence="2">Uncharacterized protein</fullName>
    </submittedName>
</protein>
<comment type="caution">
    <text evidence="2">The sequence shown here is derived from an EMBL/GenBank/DDBJ whole genome shotgun (WGS) entry which is preliminary data.</text>
</comment>
<proteinExistence type="predicted"/>
<dbReference type="Proteomes" id="UP001057375">
    <property type="component" value="Unassembled WGS sequence"/>
</dbReference>
<feature type="region of interest" description="Disordered" evidence="1">
    <location>
        <begin position="347"/>
        <end position="393"/>
    </location>
</feature>
<feature type="region of interest" description="Disordered" evidence="1">
    <location>
        <begin position="1"/>
        <end position="35"/>
    </location>
</feature>
<name>A0ABQ5KM01_9EUKA</name>
<evidence type="ECO:0000313" key="3">
    <source>
        <dbReference type="Proteomes" id="UP001057375"/>
    </source>
</evidence>
<feature type="compositionally biased region" description="Basic and acidic residues" evidence="1">
    <location>
        <begin position="260"/>
        <end position="274"/>
    </location>
</feature>
<feature type="compositionally biased region" description="Gly residues" evidence="1">
    <location>
        <begin position="378"/>
        <end position="389"/>
    </location>
</feature>
<feature type="compositionally biased region" description="Basic and acidic residues" evidence="1">
    <location>
        <begin position="633"/>
        <end position="642"/>
    </location>
</feature>